<comment type="caution">
    <text evidence="6">The sequence shown here is derived from an EMBL/GenBank/DDBJ whole genome shotgun (WGS) entry which is preliminary data.</text>
</comment>
<gene>
    <name evidence="5" type="primary">rpmC</name>
    <name evidence="6" type="ORF">COW91_00030</name>
</gene>
<evidence type="ECO:0000313" key="7">
    <source>
        <dbReference type="Proteomes" id="UP000229176"/>
    </source>
</evidence>
<keyword evidence="2 5" id="KW-0689">Ribosomal protein</keyword>
<name>A0A2H0CH99_9BACT</name>
<sequence length="63" mass="7262">MAKKKDNLKENTKDELQARLAVLSENLRVLHFNIQGSKLKNVKEEAAIKKDIARIMTELNKNK</sequence>
<organism evidence="6 7">
    <name type="scientific">Candidatus Nomurabacteria bacterium CG22_combo_CG10-13_8_21_14_all_32_8</name>
    <dbReference type="NCBI Taxonomy" id="1974732"/>
    <lineage>
        <taxon>Bacteria</taxon>
        <taxon>Candidatus Nomuraibacteriota</taxon>
    </lineage>
</organism>
<reference evidence="6 7" key="1">
    <citation type="submission" date="2017-09" db="EMBL/GenBank/DDBJ databases">
        <title>Depth-based differentiation of microbial function through sediment-hosted aquifers and enrichment of novel symbionts in the deep terrestrial subsurface.</title>
        <authorList>
            <person name="Probst A.J."/>
            <person name="Ladd B."/>
            <person name="Jarett J.K."/>
            <person name="Geller-Mcgrath D.E."/>
            <person name="Sieber C.M."/>
            <person name="Emerson J.B."/>
            <person name="Anantharaman K."/>
            <person name="Thomas B.C."/>
            <person name="Malmstrom R."/>
            <person name="Stieglmeier M."/>
            <person name="Klingl A."/>
            <person name="Woyke T."/>
            <person name="Ryan C.M."/>
            <person name="Banfield J.F."/>
        </authorList>
    </citation>
    <scope>NUCLEOTIDE SEQUENCE [LARGE SCALE GENOMIC DNA]</scope>
    <source>
        <strain evidence="6">CG22_combo_CG10-13_8_21_14_all_32_8</strain>
    </source>
</reference>
<protein>
    <recommendedName>
        <fullName evidence="4 5">Large ribosomal subunit protein uL29</fullName>
    </recommendedName>
</protein>
<dbReference type="InterPro" id="IPR001854">
    <property type="entry name" value="Ribosomal_uL29"/>
</dbReference>
<dbReference type="AlphaFoldDB" id="A0A2H0CH99"/>
<dbReference type="GO" id="GO:0006412">
    <property type="term" value="P:translation"/>
    <property type="evidence" value="ECO:0007669"/>
    <property type="project" value="UniProtKB-UniRule"/>
</dbReference>
<dbReference type="SUPFAM" id="SSF46561">
    <property type="entry name" value="Ribosomal protein L29 (L29p)"/>
    <property type="match status" value="1"/>
</dbReference>
<dbReference type="HAMAP" id="MF_00374">
    <property type="entry name" value="Ribosomal_uL29"/>
    <property type="match status" value="1"/>
</dbReference>
<dbReference type="GO" id="GO:1990904">
    <property type="term" value="C:ribonucleoprotein complex"/>
    <property type="evidence" value="ECO:0007669"/>
    <property type="project" value="UniProtKB-KW"/>
</dbReference>
<dbReference type="Proteomes" id="UP000229176">
    <property type="component" value="Unassembled WGS sequence"/>
</dbReference>
<evidence type="ECO:0000256" key="4">
    <source>
        <dbReference type="ARBA" id="ARBA00035204"/>
    </source>
</evidence>
<dbReference type="InterPro" id="IPR036049">
    <property type="entry name" value="Ribosomal_uL29_sf"/>
</dbReference>
<dbReference type="Pfam" id="PF00831">
    <property type="entry name" value="Ribosomal_L29"/>
    <property type="match status" value="1"/>
</dbReference>
<comment type="similarity">
    <text evidence="1 5">Belongs to the universal ribosomal protein uL29 family.</text>
</comment>
<evidence type="ECO:0000256" key="3">
    <source>
        <dbReference type="ARBA" id="ARBA00023274"/>
    </source>
</evidence>
<proteinExistence type="inferred from homology"/>
<evidence type="ECO:0000313" key="6">
    <source>
        <dbReference type="EMBL" id="PIP69274.1"/>
    </source>
</evidence>
<dbReference type="GO" id="GO:0005840">
    <property type="term" value="C:ribosome"/>
    <property type="evidence" value="ECO:0007669"/>
    <property type="project" value="UniProtKB-KW"/>
</dbReference>
<evidence type="ECO:0000256" key="5">
    <source>
        <dbReference type="HAMAP-Rule" id="MF_00374"/>
    </source>
</evidence>
<keyword evidence="3 5" id="KW-0687">Ribonucleoprotein</keyword>
<dbReference type="GO" id="GO:0003735">
    <property type="term" value="F:structural constituent of ribosome"/>
    <property type="evidence" value="ECO:0007669"/>
    <property type="project" value="InterPro"/>
</dbReference>
<dbReference type="Gene3D" id="1.10.287.310">
    <property type="match status" value="1"/>
</dbReference>
<accession>A0A2H0CH99</accession>
<dbReference type="EMBL" id="PCTI01000001">
    <property type="protein sequence ID" value="PIP69274.1"/>
    <property type="molecule type" value="Genomic_DNA"/>
</dbReference>
<evidence type="ECO:0000256" key="1">
    <source>
        <dbReference type="ARBA" id="ARBA00009254"/>
    </source>
</evidence>
<evidence type="ECO:0000256" key="2">
    <source>
        <dbReference type="ARBA" id="ARBA00022980"/>
    </source>
</evidence>